<organism evidence="1">
    <name type="scientific">Capra hircus</name>
    <name type="common">Goat</name>
    <dbReference type="NCBI Taxonomy" id="9925"/>
    <lineage>
        <taxon>Eukaryota</taxon>
        <taxon>Metazoa</taxon>
        <taxon>Chordata</taxon>
        <taxon>Craniata</taxon>
        <taxon>Vertebrata</taxon>
        <taxon>Euteleostomi</taxon>
        <taxon>Mammalia</taxon>
        <taxon>Eutheria</taxon>
        <taxon>Laurasiatheria</taxon>
        <taxon>Artiodactyla</taxon>
        <taxon>Ruminantia</taxon>
        <taxon>Pecora</taxon>
        <taxon>Bovidae</taxon>
        <taxon>Caprinae</taxon>
        <taxon>Capra</taxon>
    </lineage>
</organism>
<dbReference type="AlphaFoldDB" id="A0A8C2R2G8"/>
<dbReference type="Ensembl" id="ENSCHIT00010031777.1">
    <property type="protein sequence ID" value="ENSCHIP00010022515.1"/>
    <property type="gene ID" value="ENSCHIG00010016662.1"/>
</dbReference>
<sequence>WDSGVQPCLSEAPALLHPTFWDRGPPELDQAARARWAEGLQPKKASTLHTCIKEIKCYF</sequence>
<proteinExistence type="predicted"/>
<reference evidence="1" key="2">
    <citation type="submission" date="2025-08" db="UniProtKB">
        <authorList>
            <consortium name="Ensembl"/>
        </authorList>
    </citation>
    <scope>IDENTIFICATION</scope>
</reference>
<protein>
    <submittedName>
        <fullName evidence="1">Uncharacterized protein</fullName>
    </submittedName>
</protein>
<reference evidence="1" key="1">
    <citation type="submission" date="2019-03" db="EMBL/GenBank/DDBJ databases">
        <title>Genome sequencing and reference-guided assembly of Black Bengal Goat (Capra hircus).</title>
        <authorList>
            <person name="Siddiki A.Z."/>
            <person name="Baten A."/>
            <person name="Billah M."/>
            <person name="Alam M.A.U."/>
            <person name="Shawrob K.S.M."/>
            <person name="Saha S."/>
            <person name="Chowdhury M."/>
            <person name="Rahman A.H."/>
            <person name="Stear M."/>
            <person name="Miah G."/>
            <person name="Das G.B."/>
            <person name="Hossain M.M."/>
            <person name="Kumkum M."/>
            <person name="Islam M.S."/>
            <person name="Mollah A.M."/>
            <person name="Ahsan A."/>
            <person name="Tusar F."/>
            <person name="Khan M.K.I."/>
        </authorList>
    </citation>
    <scope>NUCLEOTIDE SEQUENCE [LARGE SCALE GENOMIC DNA]</scope>
</reference>
<name>A0A8C2R2G8_CAPHI</name>
<accession>A0A8C2R2G8</accession>
<evidence type="ECO:0000313" key="1">
    <source>
        <dbReference type="Ensembl" id="ENSCHIP00010022515.1"/>
    </source>
</evidence>